<evidence type="ECO:0000313" key="3">
    <source>
        <dbReference type="EMBL" id="KAG7153657.1"/>
    </source>
</evidence>
<reference evidence="3" key="1">
    <citation type="journal article" date="2021" name="Sci. Adv.">
        <title>The American lobster genome reveals insights on longevity, neural, and immune adaptations.</title>
        <authorList>
            <person name="Polinski J.M."/>
            <person name="Zimin A.V."/>
            <person name="Clark K.F."/>
            <person name="Kohn A.B."/>
            <person name="Sadowski N."/>
            <person name="Timp W."/>
            <person name="Ptitsyn A."/>
            <person name="Khanna P."/>
            <person name="Romanova D.Y."/>
            <person name="Williams P."/>
            <person name="Greenwood S.J."/>
            <person name="Moroz L.L."/>
            <person name="Walt D.R."/>
            <person name="Bodnar A.G."/>
        </authorList>
    </citation>
    <scope>NUCLEOTIDE SEQUENCE</scope>
    <source>
        <strain evidence="3">GMGI-L3</strain>
    </source>
</reference>
<dbReference type="SUPFAM" id="SSF48295">
    <property type="entry name" value="TrpR-like"/>
    <property type="match status" value="1"/>
</dbReference>
<organism evidence="3 4">
    <name type="scientific">Homarus americanus</name>
    <name type="common">American lobster</name>
    <dbReference type="NCBI Taxonomy" id="6706"/>
    <lineage>
        <taxon>Eukaryota</taxon>
        <taxon>Metazoa</taxon>
        <taxon>Ecdysozoa</taxon>
        <taxon>Arthropoda</taxon>
        <taxon>Crustacea</taxon>
        <taxon>Multicrustacea</taxon>
        <taxon>Malacostraca</taxon>
        <taxon>Eumalacostraca</taxon>
        <taxon>Eucarida</taxon>
        <taxon>Decapoda</taxon>
        <taxon>Pleocyemata</taxon>
        <taxon>Astacidea</taxon>
        <taxon>Nephropoidea</taxon>
        <taxon>Nephropidae</taxon>
        <taxon>Homarus</taxon>
    </lineage>
</organism>
<dbReference type="Proteomes" id="UP000747542">
    <property type="component" value="Unassembled WGS sequence"/>
</dbReference>
<dbReference type="AlphaFoldDB" id="A0A8J5J3N8"/>
<dbReference type="Gene3D" id="1.10.10.60">
    <property type="entry name" value="Homeodomain-like"/>
    <property type="match status" value="1"/>
</dbReference>
<accession>A0A8J5J3N8</accession>
<evidence type="ECO:0000313" key="4">
    <source>
        <dbReference type="Proteomes" id="UP000747542"/>
    </source>
</evidence>
<dbReference type="EMBL" id="JAHLQT010046319">
    <property type="protein sequence ID" value="KAG7153657.1"/>
    <property type="molecule type" value="Genomic_DNA"/>
</dbReference>
<feature type="region of interest" description="Disordered" evidence="1">
    <location>
        <begin position="96"/>
        <end position="117"/>
    </location>
</feature>
<proteinExistence type="predicted"/>
<gene>
    <name evidence="3" type="primary">Pogo-L89</name>
    <name evidence="3" type="ORF">Hamer_G009323</name>
</gene>
<sequence>MKYDASFKLKVVRFAKASNNSAAAREFGVNEKQDREWKKAEEKLIDVPRTKCAPRRGKQQWPELKEKLFEWVNENREIGYVITGNAVCIYAVKPAKSNSDTGNRSRVGGLGFTRRNH</sequence>
<comment type="caution">
    <text evidence="3">The sequence shown here is derived from an EMBL/GenBank/DDBJ whole genome shotgun (WGS) entry which is preliminary data.</text>
</comment>
<feature type="domain" description="Brinker DNA-binding" evidence="2">
    <location>
        <begin position="3"/>
        <end position="44"/>
    </location>
</feature>
<evidence type="ECO:0000256" key="1">
    <source>
        <dbReference type="SAM" id="MobiDB-lite"/>
    </source>
</evidence>
<protein>
    <submittedName>
        <fullName evidence="3">Pogo transposable element-like 89</fullName>
    </submittedName>
</protein>
<name>A0A8J5J3N8_HOMAM</name>
<evidence type="ECO:0000259" key="2">
    <source>
        <dbReference type="Pfam" id="PF09607"/>
    </source>
</evidence>
<dbReference type="InterPro" id="IPR010921">
    <property type="entry name" value="Trp_repressor/repl_initiator"/>
</dbReference>
<dbReference type="Pfam" id="PF09607">
    <property type="entry name" value="BrkDBD"/>
    <property type="match status" value="1"/>
</dbReference>
<dbReference type="InterPro" id="IPR018586">
    <property type="entry name" value="Brinker_DNA-bd"/>
</dbReference>
<dbReference type="GO" id="GO:0043565">
    <property type="term" value="F:sequence-specific DNA binding"/>
    <property type="evidence" value="ECO:0007669"/>
    <property type="project" value="InterPro"/>
</dbReference>
<keyword evidence="4" id="KW-1185">Reference proteome</keyword>